<reference evidence="2" key="1">
    <citation type="journal article" date="2019" name="Int. J. Syst. Evol. Microbiol.">
        <title>The Global Catalogue of Microorganisms (GCM) 10K type strain sequencing project: providing services to taxonomists for standard genome sequencing and annotation.</title>
        <authorList>
            <consortium name="The Broad Institute Genomics Platform"/>
            <consortium name="The Broad Institute Genome Sequencing Center for Infectious Disease"/>
            <person name="Wu L."/>
            <person name="Ma J."/>
        </authorList>
    </citation>
    <scope>NUCLEOTIDE SEQUENCE [LARGE SCALE GENOMIC DNA]</scope>
    <source>
        <strain evidence="2">CECT 7806</strain>
    </source>
</reference>
<organism evidence="1 2">
    <name type="scientific">Methylobacterium longum</name>
    <dbReference type="NCBI Taxonomy" id="767694"/>
    <lineage>
        <taxon>Bacteria</taxon>
        <taxon>Pseudomonadati</taxon>
        <taxon>Pseudomonadota</taxon>
        <taxon>Alphaproteobacteria</taxon>
        <taxon>Hyphomicrobiales</taxon>
        <taxon>Methylobacteriaceae</taxon>
        <taxon>Methylobacterium</taxon>
    </lineage>
</organism>
<keyword evidence="2" id="KW-1185">Reference proteome</keyword>
<dbReference type="Proteomes" id="UP001244297">
    <property type="component" value="Unassembled WGS sequence"/>
</dbReference>
<protein>
    <recommendedName>
        <fullName evidence="3">DUF1659 domain-containing protein</fullName>
    </recommendedName>
</protein>
<evidence type="ECO:0000313" key="2">
    <source>
        <dbReference type="Proteomes" id="UP001244297"/>
    </source>
</evidence>
<name>A0ABT8AU97_9HYPH</name>
<comment type="caution">
    <text evidence="1">The sequence shown here is derived from an EMBL/GenBank/DDBJ whole genome shotgun (WGS) entry which is preliminary data.</text>
</comment>
<gene>
    <name evidence="1" type="ORF">QWZ18_22160</name>
</gene>
<dbReference type="EMBL" id="JAUFPT010000070">
    <property type="protein sequence ID" value="MDN3573315.1"/>
    <property type="molecule type" value="Genomic_DNA"/>
</dbReference>
<dbReference type="RefSeq" id="WP_238293758.1">
    <property type="nucleotide sequence ID" value="NZ_BPQS01000078.1"/>
</dbReference>
<proteinExistence type="predicted"/>
<accession>A0ABT8AU97</accession>
<evidence type="ECO:0000313" key="1">
    <source>
        <dbReference type="EMBL" id="MDN3573315.1"/>
    </source>
</evidence>
<sequence length="82" mass="9178">MTQLVQLSFRVKEYENGNPYIMLEQRGLPGEAAAETMKPFAFDLRPGTTCEQADGLVQAMRLIITHVHFEATPVVIEQEKAA</sequence>
<evidence type="ECO:0008006" key="3">
    <source>
        <dbReference type="Google" id="ProtNLM"/>
    </source>
</evidence>